<accession>A0AAC8VLN3</accession>
<dbReference type="AlphaFoldDB" id="A0AAC8VLN3"/>
<geneLocation type="plasmid" evidence="1 2">
    <name>pPSB1-3</name>
</geneLocation>
<proteinExistence type="predicted"/>
<gene>
    <name evidence="1" type="ORF">KU39_3p179</name>
</gene>
<evidence type="ECO:0000313" key="2">
    <source>
        <dbReference type="Proteomes" id="UP000029558"/>
    </source>
</evidence>
<dbReference type="EMBL" id="CP012511">
    <property type="protein sequence ID" value="ALB24641.1"/>
    <property type="molecule type" value="Genomic_DNA"/>
</dbReference>
<dbReference type="Proteomes" id="UP000029558">
    <property type="component" value="Plasmid pPSB1-3"/>
</dbReference>
<evidence type="ECO:0000313" key="1">
    <source>
        <dbReference type="EMBL" id="ALB24641.1"/>
    </source>
</evidence>
<keyword evidence="1" id="KW-0614">Plasmid</keyword>
<sequence>MARRKRFNKNQPFKWKHYSGDIILWLVRWYGRYALSYRDLKEIAAERGLELERSTICRWAHEYGGTVAKNYSELQKGYFLVLSA</sequence>
<reference evidence="1 2" key="1">
    <citation type="journal article" date="2014" name="Genome Announc.">
        <title>Comparative Genome Analysis of Two Isolates of the Fish Pathogen Piscirickettsia salmonis from Different Hosts Reveals Major Differences in Virulence-Associated Secretion Systems.</title>
        <authorList>
            <person name="Bohle H."/>
            <person name="Henriquez P."/>
            <person name="Grothusen H."/>
            <person name="Navas E."/>
            <person name="Sandoval A."/>
            <person name="Bustamante F."/>
            <person name="Bustos P."/>
            <person name="Mancilla M."/>
        </authorList>
    </citation>
    <scope>NUCLEOTIDE SEQUENCE [LARGE SCALE GENOMIC DNA]</scope>
    <source>
        <strain evidence="2">B1-32597</strain>
    </source>
</reference>
<organism evidence="1 2">
    <name type="scientific">Piscirickettsia salmonis</name>
    <dbReference type="NCBI Taxonomy" id="1238"/>
    <lineage>
        <taxon>Bacteria</taxon>
        <taxon>Pseudomonadati</taxon>
        <taxon>Pseudomonadota</taxon>
        <taxon>Gammaproteobacteria</taxon>
        <taxon>Thiotrichales</taxon>
        <taxon>Piscirickettsiaceae</taxon>
        <taxon>Piscirickettsia</taxon>
    </lineage>
</organism>
<protein>
    <submittedName>
        <fullName evidence="1">Transposase</fullName>
    </submittedName>
</protein>
<name>A0AAC8VLN3_PISSA</name>